<sequence>MGFEIIERGETLVAGLPVRSPQRALGKLSDPRLDRAWTRVLHHEVGGPLASTYIDFAPDVESYYTQIVGYECATVDDATRGHVISRIPPGTYAKFSSRGMFPDVMLRLWAQVSEAETNGDIERTYTGDLEAYPHAYAVDLYIPIHVDESGAPSSAVGSSAVGEKR</sequence>
<dbReference type="Gene3D" id="3.20.80.10">
    <property type="entry name" value="Regulatory factor, effector binding domain"/>
    <property type="match status" value="1"/>
</dbReference>
<dbReference type="PANTHER" id="PTHR36444:SF2">
    <property type="entry name" value="TRANSCRIPTIONAL REGULATOR PROTEIN YOBU-RELATED"/>
    <property type="match status" value="1"/>
</dbReference>
<feature type="domain" description="AraC effector-binding" evidence="1">
    <location>
        <begin position="1"/>
        <end position="145"/>
    </location>
</feature>
<dbReference type="PANTHER" id="PTHR36444">
    <property type="entry name" value="TRANSCRIPTIONAL REGULATOR PROTEIN YOBU-RELATED"/>
    <property type="match status" value="1"/>
</dbReference>
<dbReference type="SUPFAM" id="SSF55136">
    <property type="entry name" value="Probable bacterial effector-binding domain"/>
    <property type="match status" value="1"/>
</dbReference>
<dbReference type="InterPro" id="IPR010499">
    <property type="entry name" value="AraC_E-bd"/>
</dbReference>
<dbReference type="InterPro" id="IPR053182">
    <property type="entry name" value="YobU-like_regulator"/>
</dbReference>
<dbReference type="EMBL" id="PUIO01000039">
    <property type="protein sequence ID" value="PQP20609.1"/>
    <property type="molecule type" value="Genomic_DNA"/>
</dbReference>
<dbReference type="RefSeq" id="WP_105419379.1">
    <property type="nucleotide sequence ID" value="NZ_PUIO01000039.1"/>
</dbReference>
<dbReference type="InterPro" id="IPR011256">
    <property type="entry name" value="Reg_factor_effector_dom_sf"/>
</dbReference>
<comment type="caution">
    <text evidence="2">The sequence shown here is derived from an EMBL/GenBank/DDBJ whole genome shotgun (WGS) entry which is preliminary data.</text>
</comment>
<evidence type="ECO:0000259" key="1">
    <source>
        <dbReference type="SMART" id="SM00871"/>
    </source>
</evidence>
<evidence type="ECO:0000313" key="2">
    <source>
        <dbReference type="EMBL" id="PQP20609.1"/>
    </source>
</evidence>
<dbReference type="Pfam" id="PF14526">
    <property type="entry name" value="Cass2"/>
    <property type="match status" value="1"/>
</dbReference>
<evidence type="ECO:0000313" key="3">
    <source>
        <dbReference type="Proteomes" id="UP000239290"/>
    </source>
</evidence>
<reference evidence="3" key="1">
    <citation type="submission" date="2018-02" db="EMBL/GenBank/DDBJ databases">
        <title>Draft genome sequencing of Rhodococcus opacus KU647198.</title>
        <authorList>
            <person name="Zheng B.-X."/>
        </authorList>
    </citation>
    <scope>NUCLEOTIDE SEQUENCE [LARGE SCALE GENOMIC DNA]</scope>
    <source>
        <strain evidence="3">04-OD7</strain>
    </source>
</reference>
<dbReference type="Proteomes" id="UP000239290">
    <property type="component" value="Unassembled WGS sequence"/>
</dbReference>
<protein>
    <submittedName>
        <fullName evidence="2">AraC family transcriptional regulator</fullName>
    </submittedName>
</protein>
<organism evidence="2 3">
    <name type="scientific">Rhodococcus opacus</name>
    <name type="common">Nocardia opaca</name>
    <dbReference type="NCBI Taxonomy" id="37919"/>
    <lineage>
        <taxon>Bacteria</taxon>
        <taxon>Bacillati</taxon>
        <taxon>Actinomycetota</taxon>
        <taxon>Actinomycetes</taxon>
        <taxon>Mycobacteriales</taxon>
        <taxon>Nocardiaceae</taxon>
        <taxon>Rhodococcus</taxon>
    </lineage>
</organism>
<gene>
    <name evidence="2" type="ORF">C5613_27930</name>
</gene>
<proteinExistence type="predicted"/>
<accession>A0A2S8J119</accession>
<name>A0A2S8J119_RHOOP</name>
<dbReference type="InterPro" id="IPR029441">
    <property type="entry name" value="Cass2"/>
</dbReference>
<dbReference type="AlphaFoldDB" id="A0A2S8J119"/>
<dbReference type="SMART" id="SM00871">
    <property type="entry name" value="AraC_E_bind"/>
    <property type="match status" value="1"/>
</dbReference>